<evidence type="ECO:0000256" key="1">
    <source>
        <dbReference type="ARBA" id="ARBA00022801"/>
    </source>
</evidence>
<dbReference type="InterPro" id="IPR050345">
    <property type="entry name" value="Aliph_Amidase/BUP"/>
</dbReference>
<dbReference type="Pfam" id="PF00795">
    <property type="entry name" value="CN_hydrolase"/>
    <property type="match status" value="1"/>
</dbReference>
<proteinExistence type="predicted"/>
<name>A0A225NN73_9RHOB</name>
<dbReference type="OrthoDB" id="9811121at2"/>
<dbReference type="EMBL" id="AQQR01000002">
    <property type="protein sequence ID" value="OWU75822.1"/>
    <property type="molecule type" value="Genomic_DNA"/>
</dbReference>
<comment type="caution">
    <text evidence="3">The sequence shown here is derived from an EMBL/GenBank/DDBJ whole genome shotgun (WGS) entry which is preliminary data.</text>
</comment>
<dbReference type="PANTHER" id="PTHR43674">
    <property type="entry name" value="NITRILASE C965.09-RELATED"/>
    <property type="match status" value="1"/>
</dbReference>
<evidence type="ECO:0000259" key="2">
    <source>
        <dbReference type="PROSITE" id="PS50263"/>
    </source>
</evidence>
<dbReference type="SUPFAM" id="SSF56317">
    <property type="entry name" value="Carbon-nitrogen hydrolase"/>
    <property type="match status" value="1"/>
</dbReference>
<feature type="domain" description="CN hydrolase" evidence="2">
    <location>
        <begin position="1"/>
        <end position="236"/>
    </location>
</feature>
<sequence length="256" mass="27268">MKIALYQSPTTDGDEDAAFDRVGRMLGAAALAGAGMAVFPELYLPGYNRPDLHPARAQVQGGPWEERLAGLAREAGCGLAIGWAERDGEAVYNVASCYDATGRKLAHHRKLQLFGPMEKGVFQPGDRYSIFDLGDRRAALLICYDVEFAHHVRALHEAGVDLLLVPTANPAGFGVVNDALVPARAYEYRMTVVYANYHGDEAGLAFGGGSVIVGPDGQPLARAGTGESLLVCDLAGLSVLDPGILSTQDQDRREIG</sequence>
<keyword evidence="4" id="KW-1185">Reference proteome</keyword>
<organism evidence="3 4">
    <name type="scientific">Marinibacterium profundimaris</name>
    <dbReference type="NCBI Taxonomy" id="1679460"/>
    <lineage>
        <taxon>Bacteria</taxon>
        <taxon>Pseudomonadati</taxon>
        <taxon>Pseudomonadota</taxon>
        <taxon>Alphaproteobacteria</taxon>
        <taxon>Rhodobacterales</taxon>
        <taxon>Paracoccaceae</taxon>
        <taxon>Marinibacterium</taxon>
    </lineage>
</organism>
<dbReference type="CDD" id="cd07576">
    <property type="entry name" value="R-amidase_like"/>
    <property type="match status" value="1"/>
</dbReference>
<dbReference type="InterPro" id="IPR044083">
    <property type="entry name" value="RamA-like"/>
</dbReference>
<dbReference type="Proteomes" id="UP000215377">
    <property type="component" value="Unassembled WGS sequence"/>
</dbReference>
<dbReference type="PROSITE" id="PS50263">
    <property type="entry name" value="CN_HYDROLASE"/>
    <property type="match status" value="1"/>
</dbReference>
<dbReference type="Gene3D" id="3.60.110.10">
    <property type="entry name" value="Carbon-nitrogen hydrolase"/>
    <property type="match status" value="1"/>
</dbReference>
<protein>
    <submittedName>
        <fullName evidence="3">Nitrilase</fullName>
    </submittedName>
</protein>
<reference evidence="3 4" key="1">
    <citation type="submission" date="2013-04" db="EMBL/GenBank/DDBJ databases">
        <title>Oceanicola sp. 22II1-22F33 Genome Sequencing.</title>
        <authorList>
            <person name="Lai Q."/>
            <person name="Li G."/>
            <person name="Shao Z."/>
        </authorList>
    </citation>
    <scope>NUCLEOTIDE SEQUENCE [LARGE SCALE GENOMIC DNA]</scope>
    <source>
        <strain evidence="3 4">22II1-22F33</strain>
    </source>
</reference>
<dbReference type="InterPro" id="IPR036526">
    <property type="entry name" value="C-N_Hydrolase_sf"/>
</dbReference>
<dbReference type="GO" id="GO:0016811">
    <property type="term" value="F:hydrolase activity, acting on carbon-nitrogen (but not peptide) bonds, in linear amides"/>
    <property type="evidence" value="ECO:0007669"/>
    <property type="project" value="TreeGrafter"/>
</dbReference>
<accession>A0A225NN73</accession>
<evidence type="ECO:0000313" key="4">
    <source>
        <dbReference type="Proteomes" id="UP000215377"/>
    </source>
</evidence>
<dbReference type="RefSeq" id="WP_088649003.1">
    <property type="nucleotide sequence ID" value="NZ_AQQR01000002.1"/>
</dbReference>
<dbReference type="PANTHER" id="PTHR43674:SF2">
    <property type="entry name" value="BETA-UREIDOPROPIONASE"/>
    <property type="match status" value="1"/>
</dbReference>
<dbReference type="InterPro" id="IPR003010">
    <property type="entry name" value="C-N_Hydrolase"/>
</dbReference>
<evidence type="ECO:0000313" key="3">
    <source>
        <dbReference type="EMBL" id="OWU75822.1"/>
    </source>
</evidence>
<gene>
    <name evidence="3" type="ORF">ATO3_06445</name>
</gene>
<keyword evidence="1" id="KW-0378">Hydrolase</keyword>
<dbReference type="AlphaFoldDB" id="A0A225NN73"/>